<protein>
    <recommendedName>
        <fullName evidence="4">SSD domain-containing protein</fullName>
    </recommendedName>
</protein>
<feature type="transmembrane region" description="Helical" evidence="1">
    <location>
        <begin position="971"/>
        <end position="993"/>
    </location>
</feature>
<feature type="transmembrane region" description="Helical" evidence="1">
    <location>
        <begin position="868"/>
        <end position="885"/>
    </location>
</feature>
<feature type="transmembrane region" description="Helical" evidence="1">
    <location>
        <begin position="999"/>
        <end position="1021"/>
    </location>
</feature>
<dbReference type="AlphaFoldDB" id="A0A1G2CUZ2"/>
<dbReference type="Gene3D" id="3.30.70.1430">
    <property type="entry name" value="Multidrug efflux transporter AcrB pore domain"/>
    <property type="match status" value="2"/>
</dbReference>
<dbReference type="Gene3D" id="3.30.2090.10">
    <property type="entry name" value="Multidrug efflux transporter AcrB TolC docking domain, DN and DC subdomains"/>
    <property type="match status" value="2"/>
</dbReference>
<sequence>MHNLWIFFLKKRAFTYMLMAALTIGGVFSLSAIPKESAPEVVIPIGIVSTTLRGASAEDMEKLVTNKLEDEIANIENIDTVTSSSREGLSIVTAQFNAKADLDKSIQDLKDAVERAKTALPNDADTPSVTRVNFSDQPILIVSASTDIPQMALTQLALDLKSELKKIGGVSKVEISGTRKREVGIVLRKQLLEKYNVSIDQVMGAIGGANASFPIGNITVADIDYPVKFAGSINEPNELPDITIASKNGVPVYLRDIAFIADGLESPKTFSRASVGDAPSSQAITLSVYKKSGGDVTVIARDVNARIQELSKTMLEGAEVVVSFDRGALVQKDLRELTRVGLETVSLVMLMLFLTIGWRESIVAALSIPLSFVIGFIGLYISGNTINFLSLFSLILAIGILVDSGIVITEAIHTRYKRYTTPEEAAIASIKEYAWPLIAGTMATVAFFAPLFFLSGIVGKFIASIPFTLIFVLIASLAVALGMVPLLAMAITREHKNAFEQAQEEYSAKIQDWYKSFLGRILDDRKLQDRFLFLMGILFFISISLPIIGIVKVSFFPQDDQDFIYVSIEKPQGTPLTVTDLSAREVEEFLYDYPYAESFVTTVGAGSTFSGSGGGNTTKLANITVLLKKDRTKNSTEIVDDLRIRLAPISSADVKVEQGKNGPPSGNPVVIKFRGDDLNALTMAATKAEKQLSETPGALDVETSLRDDGTQFTITIDRTKAAEVGLTAARIAQILRTAVSGVTATTITKQENDISVLVKLDLNSAFVNPEDTNKTTVDSIRQIPISTPRGTVIMGSLISINVEQSHAVISHDGRKRIVTVSANLKTGATALEVTSAFGKKMDLLELPKGVAVDFGGENADVNKTFKEMGFALLAGILLALAILVLEFNSFRFTLYLILIIPLSFIGVLLGLALSQQALSFSSMLGVIALAGVIINHAIILLDSVLQTLRGEKGLSLREAVVTASAVRLRPIFLTTVTTVIGMIPLTAASALWGPLAFTIMFGLAFAMVLTLVFIPVLFYRWPGNEFSPKK</sequence>
<evidence type="ECO:0000256" key="1">
    <source>
        <dbReference type="SAM" id="Phobius"/>
    </source>
</evidence>
<gene>
    <name evidence="2" type="ORF">A2845_02500</name>
</gene>
<dbReference type="EMBL" id="MHLI01000015">
    <property type="protein sequence ID" value="OGZ05166.1"/>
    <property type="molecule type" value="Genomic_DNA"/>
</dbReference>
<keyword evidence="1" id="KW-0472">Membrane</keyword>
<evidence type="ECO:0008006" key="4">
    <source>
        <dbReference type="Google" id="ProtNLM"/>
    </source>
</evidence>
<dbReference type="PANTHER" id="PTHR32063:SF24">
    <property type="entry name" value="CATION EFFLUX SYSTEM (ACRB_ACRD_ACRF FAMILY)"/>
    <property type="match status" value="1"/>
</dbReference>
<evidence type="ECO:0000313" key="2">
    <source>
        <dbReference type="EMBL" id="OGZ05166.1"/>
    </source>
</evidence>
<feature type="transmembrane region" description="Helical" evidence="1">
    <location>
        <begin position="363"/>
        <end position="382"/>
    </location>
</feature>
<comment type="caution">
    <text evidence="2">The sequence shown here is derived from an EMBL/GenBank/DDBJ whole genome shotgun (WGS) entry which is preliminary data.</text>
</comment>
<feature type="transmembrane region" description="Helical" evidence="1">
    <location>
        <begin position="433"/>
        <end position="455"/>
    </location>
</feature>
<dbReference type="PANTHER" id="PTHR32063">
    <property type="match status" value="1"/>
</dbReference>
<reference evidence="2 3" key="1">
    <citation type="journal article" date="2016" name="Nat. Commun.">
        <title>Thousands of microbial genomes shed light on interconnected biogeochemical processes in an aquifer system.</title>
        <authorList>
            <person name="Anantharaman K."/>
            <person name="Brown C.T."/>
            <person name="Hug L.A."/>
            <person name="Sharon I."/>
            <person name="Castelle C.J."/>
            <person name="Probst A.J."/>
            <person name="Thomas B.C."/>
            <person name="Singh A."/>
            <person name="Wilkins M.J."/>
            <person name="Karaoz U."/>
            <person name="Brodie E.L."/>
            <person name="Williams K.H."/>
            <person name="Hubbard S.S."/>
            <person name="Banfield J.F."/>
        </authorList>
    </citation>
    <scope>NUCLEOTIDE SEQUENCE [LARGE SCALE GENOMIC DNA]</scope>
</reference>
<feature type="transmembrane region" description="Helical" evidence="1">
    <location>
        <begin position="531"/>
        <end position="551"/>
    </location>
</feature>
<dbReference type="Proteomes" id="UP000177122">
    <property type="component" value="Unassembled WGS sequence"/>
</dbReference>
<keyword evidence="1" id="KW-1133">Transmembrane helix</keyword>
<proteinExistence type="predicted"/>
<dbReference type="PRINTS" id="PR00702">
    <property type="entry name" value="ACRIFLAVINRP"/>
</dbReference>
<organism evidence="2 3">
    <name type="scientific">Candidatus Lloydbacteria bacterium RIFCSPHIGHO2_01_FULL_49_22</name>
    <dbReference type="NCBI Taxonomy" id="1798658"/>
    <lineage>
        <taxon>Bacteria</taxon>
        <taxon>Candidatus Lloydiibacteriota</taxon>
    </lineage>
</organism>
<feature type="transmembrane region" description="Helical" evidence="1">
    <location>
        <begin position="388"/>
        <end position="412"/>
    </location>
</feature>
<feature type="transmembrane region" description="Helical" evidence="1">
    <location>
        <begin position="461"/>
        <end position="488"/>
    </location>
</feature>
<dbReference type="SUPFAM" id="SSF82693">
    <property type="entry name" value="Multidrug efflux transporter AcrB pore domain, PN1, PN2, PC1 and PC2 subdomains"/>
    <property type="match status" value="3"/>
</dbReference>
<dbReference type="Gene3D" id="3.30.70.1440">
    <property type="entry name" value="Multidrug efflux transporter AcrB pore domain"/>
    <property type="match status" value="1"/>
</dbReference>
<dbReference type="Gene3D" id="3.30.70.1320">
    <property type="entry name" value="Multidrug efflux transporter AcrB pore domain like"/>
    <property type="match status" value="1"/>
</dbReference>
<feature type="transmembrane region" description="Helical" evidence="1">
    <location>
        <begin position="337"/>
        <end position="356"/>
    </location>
</feature>
<dbReference type="Gene3D" id="1.20.1640.10">
    <property type="entry name" value="Multidrug efflux transporter AcrB transmembrane domain"/>
    <property type="match status" value="2"/>
</dbReference>
<dbReference type="Pfam" id="PF00873">
    <property type="entry name" value="ACR_tran"/>
    <property type="match status" value="1"/>
</dbReference>
<feature type="transmembrane region" description="Helical" evidence="1">
    <location>
        <begin position="920"/>
        <end position="941"/>
    </location>
</feature>
<dbReference type="InterPro" id="IPR027463">
    <property type="entry name" value="AcrB_DN_DC_subdom"/>
</dbReference>
<dbReference type="SUPFAM" id="SSF82714">
    <property type="entry name" value="Multidrug efflux transporter AcrB TolC docking domain, DN and DC subdomains"/>
    <property type="match status" value="2"/>
</dbReference>
<dbReference type="GO" id="GO:0042910">
    <property type="term" value="F:xenobiotic transmembrane transporter activity"/>
    <property type="evidence" value="ECO:0007669"/>
    <property type="project" value="TreeGrafter"/>
</dbReference>
<feature type="transmembrane region" description="Helical" evidence="1">
    <location>
        <begin position="892"/>
        <end position="914"/>
    </location>
</feature>
<name>A0A1G2CUZ2_9BACT</name>
<dbReference type="SUPFAM" id="SSF82866">
    <property type="entry name" value="Multidrug efflux transporter AcrB transmembrane domain"/>
    <property type="match status" value="2"/>
</dbReference>
<accession>A0A1G2CUZ2</accession>
<evidence type="ECO:0000313" key="3">
    <source>
        <dbReference type="Proteomes" id="UP000177122"/>
    </source>
</evidence>
<dbReference type="GO" id="GO:0005886">
    <property type="term" value="C:plasma membrane"/>
    <property type="evidence" value="ECO:0007669"/>
    <property type="project" value="TreeGrafter"/>
</dbReference>
<keyword evidence="1" id="KW-0812">Transmembrane</keyword>
<dbReference type="InterPro" id="IPR001036">
    <property type="entry name" value="Acrflvin-R"/>
</dbReference>